<reference evidence="2 3" key="1">
    <citation type="submission" date="2016-01" db="EMBL/GenBank/DDBJ databases">
        <authorList>
            <person name="Oliw E.H."/>
        </authorList>
    </citation>
    <scope>NUCLEOTIDE SEQUENCE [LARGE SCALE GENOMIC DNA]</scope>
    <source>
        <strain evidence="2 3">DY10</strain>
    </source>
</reference>
<dbReference type="GO" id="GO:0003700">
    <property type="term" value="F:DNA-binding transcription factor activity"/>
    <property type="evidence" value="ECO:0007669"/>
    <property type="project" value="InterPro"/>
</dbReference>
<protein>
    <submittedName>
        <fullName evidence="2">Transcriptional regulator</fullName>
    </submittedName>
</protein>
<keyword evidence="3" id="KW-1185">Reference proteome</keyword>
<dbReference type="OrthoDB" id="763883at2"/>
<dbReference type="InterPro" id="IPR036390">
    <property type="entry name" value="WH_DNA-bd_sf"/>
</dbReference>
<dbReference type="AlphaFoldDB" id="A0A1P9WWV9"/>
<dbReference type="SMART" id="SM00347">
    <property type="entry name" value="HTH_MARR"/>
    <property type="match status" value="1"/>
</dbReference>
<dbReference type="GO" id="GO:0006950">
    <property type="term" value="P:response to stress"/>
    <property type="evidence" value="ECO:0007669"/>
    <property type="project" value="TreeGrafter"/>
</dbReference>
<dbReference type="RefSeq" id="WP_077131300.1">
    <property type="nucleotide sequence ID" value="NZ_CP014263.1"/>
</dbReference>
<dbReference type="SUPFAM" id="SSF46785">
    <property type="entry name" value="Winged helix' DNA-binding domain"/>
    <property type="match status" value="1"/>
</dbReference>
<accession>A0A1P9WWV9</accession>
<dbReference type="PRINTS" id="PR00598">
    <property type="entry name" value="HTHMARR"/>
</dbReference>
<dbReference type="InterPro" id="IPR000835">
    <property type="entry name" value="HTH_MarR-typ"/>
</dbReference>
<dbReference type="PANTHER" id="PTHR33164">
    <property type="entry name" value="TRANSCRIPTIONAL REGULATOR, MARR FAMILY"/>
    <property type="match status" value="1"/>
</dbReference>
<proteinExistence type="predicted"/>
<dbReference type="STRING" id="1178516.AWR27_11335"/>
<dbReference type="PROSITE" id="PS50995">
    <property type="entry name" value="HTH_MARR_2"/>
    <property type="match status" value="1"/>
</dbReference>
<dbReference type="InterPro" id="IPR039422">
    <property type="entry name" value="MarR/SlyA-like"/>
</dbReference>
<sequence length="151" mass="17463">MSIEADIKQTIPFKSPYHRVMVNLIYTSNWVADSQTRMLKPFGLTLQQYNVLRILRGQFPNPVKVSDITERMLDKMSNASRLVDKLVAKKLVLRTECPSDRRAVDVVITDAGLALLKRLDVYQGEWDTIHRDKLTEDEAVQLSHLLDRLRQ</sequence>
<organism evidence="2 3">
    <name type="scientific">Spirosoma montaniterrae</name>
    <dbReference type="NCBI Taxonomy" id="1178516"/>
    <lineage>
        <taxon>Bacteria</taxon>
        <taxon>Pseudomonadati</taxon>
        <taxon>Bacteroidota</taxon>
        <taxon>Cytophagia</taxon>
        <taxon>Cytophagales</taxon>
        <taxon>Cytophagaceae</taxon>
        <taxon>Spirosoma</taxon>
    </lineage>
</organism>
<evidence type="ECO:0000259" key="1">
    <source>
        <dbReference type="PROSITE" id="PS50995"/>
    </source>
</evidence>
<dbReference type="InterPro" id="IPR036388">
    <property type="entry name" value="WH-like_DNA-bd_sf"/>
</dbReference>
<dbReference type="Gene3D" id="1.10.10.10">
    <property type="entry name" value="Winged helix-like DNA-binding domain superfamily/Winged helix DNA-binding domain"/>
    <property type="match status" value="1"/>
</dbReference>
<gene>
    <name evidence="2" type="ORF">AWR27_11335</name>
</gene>
<name>A0A1P9WWV9_9BACT</name>
<feature type="domain" description="HTH marR-type" evidence="1">
    <location>
        <begin position="14"/>
        <end position="151"/>
    </location>
</feature>
<dbReference type="Proteomes" id="UP000187941">
    <property type="component" value="Chromosome"/>
</dbReference>
<dbReference type="PANTHER" id="PTHR33164:SF43">
    <property type="entry name" value="HTH-TYPE TRANSCRIPTIONAL REPRESSOR YETL"/>
    <property type="match status" value="1"/>
</dbReference>
<dbReference type="EMBL" id="CP014263">
    <property type="protein sequence ID" value="AQG79866.1"/>
    <property type="molecule type" value="Genomic_DNA"/>
</dbReference>
<dbReference type="KEGG" id="smon:AWR27_11335"/>
<evidence type="ECO:0000313" key="2">
    <source>
        <dbReference type="EMBL" id="AQG79866.1"/>
    </source>
</evidence>
<evidence type="ECO:0000313" key="3">
    <source>
        <dbReference type="Proteomes" id="UP000187941"/>
    </source>
</evidence>
<dbReference type="Pfam" id="PF12802">
    <property type="entry name" value="MarR_2"/>
    <property type="match status" value="1"/>
</dbReference>